<reference evidence="5 6" key="1">
    <citation type="submission" date="2016-10" db="EMBL/GenBank/DDBJ databases">
        <authorList>
            <person name="de Groot N.N."/>
        </authorList>
    </citation>
    <scope>NUCLEOTIDE SEQUENCE [LARGE SCALE GENOMIC DNA]</scope>
    <source>
        <strain evidence="5 6">NLAE-zl-C500</strain>
    </source>
</reference>
<proteinExistence type="predicted"/>
<dbReference type="AlphaFoldDB" id="A0A1G6G8S3"/>
<dbReference type="Proteomes" id="UP000183670">
    <property type="component" value="Unassembled WGS sequence"/>
</dbReference>
<comment type="subcellular location">
    <subcellularLocation>
        <location evidence="1">Cell outer membrane</location>
    </subcellularLocation>
</comment>
<sequence length="842" mass="94871">MKQRLGLAIVLFCLMPALFAQQKAKQNAREDNASFMFTESQLNEDDDAAQSTSALVTSNNDVYLSNVGYLFSPMRFRVRGYDSQYSDMYINGVQFNDAETGRFSYGLIGGLNDATRNKEGIGPFEINNFTFGAIGGASNINLRASQYAAGSKLTLSGSNRNYILRGMYTYSTGLMNNGWAFTGSLGYRWGNEGNIEGIKYNSFSYFLGAEKVFNDRHSLSLATWGTPTERGQQMAATEEAYYLANSHYYNPNWGYQNGEKRNARIVRQFEPSAIASWNFTIDDNKKLVTSAGFKYSNYGKSALGWNGNAADPRPDYYKKLPSSIFDVWESVPTADELQQFNEVTDNWKNNKAYRQLDWDALYFANKQANALGKETLYYVEERHDDQLAFNLSSVFNHQWNERNSYVAGIAVNTTKGMHYKKMKDLLGGQLYTDVDKFAVRDHGASSSMVQNDLDNPNRRIGEGDKFGYDYNIYVNKQSAWVRYQGNNGGSLNYFASGKIGSTQMFRDGLMRNGRAPLKSLGSSGTAKFLEGGIKAGLNWAINGNHSFTLNAGYEERAPLAYNSFIAPRIKNDFVRDLKTERIIGGDLTYNFNTPWVMGRLTGYYTRFQNQVEMDAFYNDSEARFTYLSMNGIEKEHWGIEAAATFKLTSELSLTAIGTWSEAKYTNNPDAVLTYESENESNLDRVYAKGMRANGTPLSAYSLALDYNVKGWFFNLTGNYYDRVYIDFSSYRRLGSVLDKNGAGVDANGNPVLNVPGQEKLDGGFMLDASIGKYIRLRNGKSISLNLGLTNILNNTDLRTGGFEQNRDDNYKDGDARVYKFSKNSKYFYAFPFNAFLNIGYRF</sequence>
<evidence type="ECO:0000256" key="4">
    <source>
        <dbReference type="SAM" id="SignalP"/>
    </source>
</evidence>
<dbReference type="InterPro" id="IPR036942">
    <property type="entry name" value="Beta-barrel_TonB_sf"/>
</dbReference>
<dbReference type="Gene3D" id="2.40.170.20">
    <property type="entry name" value="TonB-dependent receptor, beta-barrel domain"/>
    <property type="match status" value="1"/>
</dbReference>
<evidence type="ECO:0000313" key="5">
    <source>
        <dbReference type="EMBL" id="SDB78175.1"/>
    </source>
</evidence>
<name>A0A1G6G8S3_BACOV</name>
<dbReference type="GO" id="GO:0009279">
    <property type="term" value="C:cell outer membrane"/>
    <property type="evidence" value="ECO:0007669"/>
    <property type="project" value="UniProtKB-SubCell"/>
</dbReference>
<evidence type="ECO:0000313" key="6">
    <source>
        <dbReference type="Proteomes" id="UP000183670"/>
    </source>
</evidence>
<keyword evidence="3" id="KW-0998">Cell outer membrane</keyword>
<organism evidence="5 6">
    <name type="scientific">Bacteroides ovatus</name>
    <dbReference type="NCBI Taxonomy" id="28116"/>
    <lineage>
        <taxon>Bacteria</taxon>
        <taxon>Pseudomonadati</taxon>
        <taxon>Bacteroidota</taxon>
        <taxon>Bacteroidia</taxon>
        <taxon>Bacteroidales</taxon>
        <taxon>Bacteroidaceae</taxon>
        <taxon>Bacteroides</taxon>
    </lineage>
</organism>
<dbReference type="RefSeq" id="WP_074559063.1">
    <property type="nucleotide sequence ID" value="NZ_FMYE01000035.1"/>
</dbReference>
<evidence type="ECO:0000256" key="2">
    <source>
        <dbReference type="ARBA" id="ARBA00023136"/>
    </source>
</evidence>
<keyword evidence="4" id="KW-0732">Signal</keyword>
<gene>
    <name evidence="5" type="ORF">SAMN05192581_103537</name>
</gene>
<protein>
    <submittedName>
        <fullName evidence="5">Outer membrane receptor proteins, mostly Fe transport</fullName>
    </submittedName>
</protein>
<feature type="signal peptide" evidence="4">
    <location>
        <begin position="1"/>
        <end position="20"/>
    </location>
</feature>
<keyword evidence="5" id="KW-0675">Receptor</keyword>
<keyword evidence="2" id="KW-0472">Membrane</keyword>
<accession>A0A1G6G8S3</accession>
<dbReference type="EMBL" id="FMYE01000035">
    <property type="protein sequence ID" value="SDB78175.1"/>
    <property type="molecule type" value="Genomic_DNA"/>
</dbReference>
<evidence type="ECO:0000256" key="1">
    <source>
        <dbReference type="ARBA" id="ARBA00004442"/>
    </source>
</evidence>
<evidence type="ECO:0000256" key="3">
    <source>
        <dbReference type="ARBA" id="ARBA00023237"/>
    </source>
</evidence>
<feature type="chain" id="PRO_5010281430" evidence="4">
    <location>
        <begin position="21"/>
        <end position="842"/>
    </location>
</feature>
<dbReference type="SUPFAM" id="SSF56935">
    <property type="entry name" value="Porins"/>
    <property type="match status" value="1"/>
</dbReference>